<protein>
    <submittedName>
        <fullName evidence="3">Uncharacterized protein</fullName>
    </submittedName>
</protein>
<organism evidence="3 4">
    <name type="scientific">Naematelia encephala</name>
    <dbReference type="NCBI Taxonomy" id="71784"/>
    <lineage>
        <taxon>Eukaryota</taxon>
        <taxon>Fungi</taxon>
        <taxon>Dikarya</taxon>
        <taxon>Basidiomycota</taxon>
        <taxon>Agaricomycotina</taxon>
        <taxon>Tremellomycetes</taxon>
        <taxon>Tremellales</taxon>
        <taxon>Naemateliaceae</taxon>
        <taxon>Naematelia</taxon>
    </lineage>
</organism>
<dbReference type="Proteomes" id="UP000193986">
    <property type="component" value="Unassembled WGS sequence"/>
</dbReference>
<evidence type="ECO:0000256" key="1">
    <source>
        <dbReference type="SAM" id="MobiDB-lite"/>
    </source>
</evidence>
<feature type="transmembrane region" description="Helical" evidence="2">
    <location>
        <begin position="36"/>
        <end position="59"/>
    </location>
</feature>
<keyword evidence="4" id="KW-1185">Reference proteome</keyword>
<dbReference type="AlphaFoldDB" id="A0A1Y2BGM8"/>
<evidence type="ECO:0000256" key="2">
    <source>
        <dbReference type="SAM" id="Phobius"/>
    </source>
</evidence>
<name>A0A1Y2BGM8_9TREE</name>
<accession>A0A1Y2BGM8</accession>
<keyword evidence="2" id="KW-1133">Transmembrane helix</keyword>
<evidence type="ECO:0000313" key="4">
    <source>
        <dbReference type="Proteomes" id="UP000193986"/>
    </source>
</evidence>
<evidence type="ECO:0000313" key="3">
    <source>
        <dbReference type="EMBL" id="ORY33961.1"/>
    </source>
</evidence>
<keyword evidence="2" id="KW-0472">Membrane</keyword>
<dbReference type="EMBL" id="MCFC01000004">
    <property type="protein sequence ID" value="ORY33961.1"/>
    <property type="molecule type" value="Genomic_DNA"/>
</dbReference>
<dbReference type="InParanoid" id="A0A1Y2BGM8"/>
<gene>
    <name evidence="3" type="ORF">BCR39DRAFT_517957</name>
</gene>
<keyword evidence="2" id="KW-0812">Transmembrane</keyword>
<reference evidence="3 4" key="1">
    <citation type="submission" date="2016-07" db="EMBL/GenBank/DDBJ databases">
        <title>Pervasive Adenine N6-methylation of Active Genes in Fungi.</title>
        <authorList>
            <consortium name="DOE Joint Genome Institute"/>
            <person name="Mondo S.J."/>
            <person name="Dannebaum R.O."/>
            <person name="Kuo R.C."/>
            <person name="Labutti K."/>
            <person name="Haridas S."/>
            <person name="Kuo A."/>
            <person name="Salamov A."/>
            <person name="Ahrendt S.R."/>
            <person name="Lipzen A."/>
            <person name="Sullivan W."/>
            <person name="Andreopoulos W.B."/>
            <person name="Clum A."/>
            <person name="Lindquist E."/>
            <person name="Daum C."/>
            <person name="Ramamoorthy G.K."/>
            <person name="Gryganskyi A."/>
            <person name="Culley D."/>
            <person name="Magnuson J.K."/>
            <person name="James T.Y."/>
            <person name="O'Malley M.A."/>
            <person name="Stajich J.E."/>
            <person name="Spatafora J.W."/>
            <person name="Visel A."/>
            <person name="Grigoriev I.V."/>
        </authorList>
    </citation>
    <scope>NUCLEOTIDE SEQUENCE [LARGE SCALE GENOMIC DNA]</scope>
    <source>
        <strain evidence="3 4">68-887.2</strain>
    </source>
</reference>
<feature type="region of interest" description="Disordered" evidence="1">
    <location>
        <begin position="1"/>
        <end position="30"/>
    </location>
</feature>
<comment type="caution">
    <text evidence="3">The sequence shown here is derived from an EMBL/GenBank/DDBJ whole genome shotgun (WGS) entry which is preliminary data.</text>
</comment>
<proteinExistence type="predicted"/>
<sequence>MFGKAPGRSPGESKATTEKKKNSLNPNFQRLPGRDVALAFNLVFLFLLVFRALTVDLFLSRPRS</sequence>